<reference evidence="4" key="1">
    <citation type="submission" date="2020-09" db="EMBL/GenBank/DDBJ databases">
        <title>Nocardioides sp. strain MJB4 16S ribosomal RNA gene Genome sequencing and assembly.</title>
        <authorList>
            <person name="Kim I."/>
        </authorList>
    </citation>
    <scope>NUCLEOTIDE SEQUENCE</scope>
    <source>
        <strain evidence="4">MJB4</strain>
    </source>
</reference>
<feature type="compositionally biased region" description="Low complexity" evidence="1">
    <location>
        <begin position="151"/>
        <end position="191"/>
    </location>
</feature>
<dbReference type="PANTHER" id="PTHR19372:SF7">
    <property type="entry name" value="SULFITE OXIDASE, MITOCHONDRIAL"/>
    <property type="match status" value="1"/>
</dbReference>
<dbReference type="Proteomes" id="UP000616839">
    <property type="component" value="Unassembled WGS sequence"/>
</dbReference>
<dbReference type="SUPFAM" id="SSF81296">
    <property type="entry name" value="E set domains"/>
    <property type="match status" value="1"/>
</dbReference>
<evidence type="ECO:0000313" key="4">
    <source>
        <dbReference type="EMBL" id="MBD8871178.1"/>
    </source>
</evidence>
<proteinExistence type="predicted"/>
<dbReference type="PANTHER" id="PTHR19372">
    <property type="entry name" value="SULFITE REDUCTASE"/>
    <property type="match status" value="1"/>
</dbReference>
<dbReference type="InterPro" id="IPR014756">
    <property type="entry name" value="Ig_E-set"/>
</dbReference>
<keyword evidence="2" id="KW-0812">Transmembrane</keyword>
<dbReference type="GO" id="GO:0043546">
    <property type="term" value="F:molybdopterin cofactor binding"/>
    <property type="evidence" value="ECO:0007669"/>
    <property type="project" value="TreeGrafter"/>
</dbReference>
<dbReference type="EMBL" id="JACYXZ010000005">
    <property type="protein sequence ID" value="MBD8871178.1"/>
    <property type="molecule type" value="Genomic_DNA"/>
</dbReference>
<keyword evidence="2" id="KW-1133">Transmembrane helix</keyword>
<organism evidence="4 5">
    <name type="scientific">Nocardioides donggukensis</name>
    <dbReference type="NCBI Taxonomy" id="2774019"/>
    <lineage>
        <taxon>Bacteria</taxon>
        <taxon>Bacillati</taxon>
        <taxon>Actinomycetota</taxon>
        <taxon>Actinomycetes</taxon>
        <taxon>Propionibacteriales</taxon>
        <taxon>Nocardioidaceae</taxon>
        <taxon>Nocardioides</taxon>
    </lineage>
</organism>
<dbReference type="GO" id="GO:0006790">
    <property type="term" value="P:sulfur compound metabolic process"/>
    <property type="evidence" value="ECO:0007669"/>
    <property type="project" value="TreeGrafter"/>
</dbReference>
<dbReference type="Gene3D" id="2.60.40.650">
    <property type="match status" value="1"/>
</dbReference>
<sequence length="567" mass="58809">MERLRTILPFAGVGVLATLTGMAAGHLVAALTTPSASPVLAVGSTVIDLTPTPVKEWAVREFGTADKPILIGSVVLITLVLAGVAGVLARRRFVLGAGLLVLLVALAGLAAVLRPMAGPLDALPSVLAAVIGLGALWWLVSGLIGTGAPEAAPGATTAATTKSTATGAGAGATSTATSGSGGTETLTTDGGASRKPEALAHPGGSQDGILVPRDHRPSRRTLLIGTGALSVAAVAMGFGGERIISYRTKPGNVTLPAPADSKPALPAGLEEKYPGISKFTTPNSEFYRVDTNLTLPVVPVNGWTLTIDGDVEQELTFTFDDLAAMDLVERDITLTCVSNEVGGRYVGAARWLGVPLKDLLDKAGVGSKADQILSTATDGFTISTPLEVAMDGRDTMIAIGMNGEALPAAHGFPARLITPGIYGYVGATKWLTKLTLTTYEEQEAYWTERDWATDAPIKISSRIDTPAPLSNIDAGKAVIGGVAWAQTRGIRKVEVRVDGGPWQEAKLGPDAGVDYWRQWFLPWDAAKGSHMLAVRATDMDGKVQTDVRASPFPEGSSGVQEIVVNVT</sequence>
<dbReference type="RefSeq" id="WP_192144504.1">
    <property type="nucleotide sequence ID" value="NZ_JACYXZ010000005.1"/>
</dbReference>
<dbReference type="GO" id="GO:0020037">
    <property type="term" value="F:heme binding"/>
    <property type="evidence" value="ECO:0007669"/>
    <property type="project" value="TreeGrafter"/>
</dbReference>
<comment type="caution">
    <text evidence="4">The sequence shown here is derived from an EMBL/GenBank/DDBJ whole genome shotgun (WGS) entry which is preliminary data.</text>
</comment>
<accession>A0A927K8Z5</accession>
<dbReference type="InterPro" id="IPR000572">
    <property type="entry name" value="OxRdtase_Mopterin-bd_dom"/>
</dbReference>
<dbReference type="AlphaFoldDB" id="A0A927K8Z5"/>
<dbReference type="Gene3D" id="3.90.420.10">
    <property type="entry name" value="Oxidoreductase, molybdopterin-binding domain"/>
    <property type="match status" value="1"/>
</dbReference>
<evidence type="ECO:0000256" key="1">
    <source>
        <dbReference type="SAM" id="MobiDB-lite"/>
    </source>
</evidence>
<keyword evidence="5" id="KW-1185">Reference proteome</keyword>
<feature type="domain" description="Oxidoreductase molybdopterin-binding" evidence="3">
    <location>
        <begin position="295"/>
        <end position="443"/>
    </location>
</feature>
<feature type="transmembrane region" description="Helical" evidence="2">
    <location>
        <begin position="122"/>
        <end position="140"/>
    </location>
</feature>
<dbReference type="InterPro" id="IPR036374">
    <property type="entry name" value="OxRdtase_Mopterin-bd_sf"/>
</dbReference>
<feature type="transmembrane region" description="Helical" evidence="2">
    <location>
        <begin position="93"/>
        <end position="116"/>
    </location>
</feature>
<evidence type="ECO:0000256" key="2">
    <source>
        <dbReference type="SAM" id="Phobius"/>
    </source>
</evidence>
<protein>
    <submittedName>
        <fullName evidence="4">Molybdopterin-dependent oxidoreductase</fullName>
    </submittedName>
</protein>
<gene>
    <name evidence="4" type="ORF">IE331_16245</name>
</gene>
<name>A0A927K8Z5_9ACTN</name>
<evidence type="ECO:0000313" key="5">
    <source>
        <dbReference type="Proteomes" id="UP000616839"/>
    </source>
</evidence>
<dbReference type="Pfam" id="PF00174">
    <property type="entry name" value="Oxidored_molyb"/>
    <property type="match status" value="1"/>
</dbReference>
<feature type="transmembrane region" description="Helical" evidence="2">
    <location>
        <begin position="222"/>
        <end position="240"/>
    </location>
</feature>
<dbReference type="GO" id="GO:0008482">
    <property type="term" value="F:sulfite oxidase activity"/>
    <property type="evidence" value="ECO:0007669"/>
    <property type="project" value="TreeGrafter"/>
</dbReference>
<feature type="transmembrane region" description="Helical" evidence="2">
    <location>
        <begin position="69"/>
        <end position="88"/>
    </location>
</feature>
<keyword evidence="2" id="KW-0472">Membrane</keyword>
<feature type="region of interest" description="Disordered" evidence="1">
    <location>
        <begin position="151"/>
        <end position="213"/>
    </location>
</feature>
<dbReference type="SUPFAM" id="SSF56524">
    <property type="entry name" value="Oxidoreductase molybdopterin-binding domain"/>
    <property type="match status" value="1"/>
</dbReference>
<evidence type="ECO:0000259" key="3">
    <source>
        <dbReference type="Pfam" id="PF00174"/>
    </source>
</evidence>